<feature type="compositionally biased region" description="Basic and acidic residues" evidence="1">
    <location>
        <begin position="210"/>
        <end position="224"/>
    </location>
</feature>
<name>A0A7S2WB58_9STRA</name>
<feature type="compositionally biased region" description="Polar residues" evidence="1">
    <location>
        <begin position="156"/>
        <end position="165"/>
    </location>
</feature>
<feature type="region of interest" description="Disordered" evidence="1">
    <location>
        <begin position="148"/>
        <end position="376"/>
    </location>
</feature>
<feature type="compositionally biased region" description="Polar residues" evidence="1">
    <location>
        <begin position="330"/>
        <end position="341"/>
    </location>
</feature>
<dbReference type="EMBL" id="HBHJ01009906">
    <property type="protein sequence ID" value="CAD9676429.1"/>
    <property type="molecule type" value="Transcribed_RNA"/>
</dbReference>
<dbReference type="AlphaFoldDB" id="A0A7S2WB58"/>
<organism evidence="2">
    <name type="scientific">Rhizochromulina marina</name>
    <dbReference type="NCBI Taxonomy" id="1034831"/>
    <lineage>
        <taxon>Eukaryota</taxon>
        <taxon>Sar</taxon>
        <taxon>Stramenopiles</taxon>
        <taxon>Ochrophyta</taxon>
        <taxon>Dictyochophyceae</taxon>
        <taxon>Rhizochromulinales</taxon>
        <taxon>Rhizochromulina</taxon>
    </lineage>
</organism>
<feature type="compositionally biased region" description="Basic residues" evidence="1">
    <location>
        <begin position="259"/>
        <end position="268"/>
    </location>
</feature>
<feature type="compositionally biased region" description="Low complexity" evidence="1">
    <location>
        <begin position="180"/>
        <end position="189"/>
    </location>
</feature>
<gene>
    <name evidence="2" type="ORF">RMAR1173_LOCUS6422</name>
</gene>
<reference evidence="2" key="1">
    <citation type="submission" date="2021-01" db="EMBL/GenBank/DDBJ databases">
        <authorList>
            <person name="Corre E."/>
            <person name="Pelletier E."/>
            <person name="Niang G."/>
            <person name="Scheremetjew M."/>
            <person name="Finn R."/>
            <person name="Kale V."/>
            <person name="Holt S."/>
            <person name="Cochrane G."/>
            <person name="Meng A."/>
            <person name="Brown T."/>
            <person name="Cohen L."/>
        </authorList>
    </citation>
    <scope>NUCLEOTIDE SEQUENCE</scope>
    <source>
        <strain evidence="2">CCMP1243</strain>
    </source>
</reference>
<evidence type="ECO:0000313" key="2">
    <source>
        <dbReference type="EMBL" id="CAD9676429.1"/>
    </source>
</evidence>
<protein>
    <submittedName>
        <fullName evidence="2">Uncharacterized protein</fullName>
    </submittedName>
</protein>
<accession>A0A7S2WB58</accession>
<sequence length="376" mass="39789">MERHSRELADVVRRSHEGAVLYGGYRLWEEIMSHLAAPALFADECGDLTLDHLFSLISLASGYNLAALIHMYAQEVRERFHPSLMSSIMTSTLELEDPVLARDAFLFSCAAFQPGTTPPLQSSKDAKQLTAAVATYLQRWLQGPGIEDALDLPADTPSSLSTTAGAGQPLPEEASPPRLPSRGRSPGMGTTRLSAHSPHGRSQAGAETMARVDRGPRASGKDKLPPPPGRIPGGGSGSSNLRSGRGTPNAGSPIDVNSRRQRLRRRTKGGQGVEEPSEQSYEAEVPLAAQRRGAGSSRNRGTGWHPGRGVGSRRTEDEDDGSEAVVSDEGVNQGQGRQESATIGGGGGSSSMGGASVVTRTRRPRPRRSHGHGGVS</sequence>
<feature type="compositionally biased region" description="Basic residues" evidence="1">
    <location>
        <begin position="360"/>
        <end position="376"/>
    </location>
</feature>
<evidence type="ECO:0000256" key="1">
    <source>
        <dbReference type="SAM" id="MobiDB-lite"/>
    </source>
</evidence>
<proteinExistence type="predicted"/>